<feature type="domain" description="DUF4352" evidence="2">
    <location>
        <begin position="66"/>
        <end position="191"/>
    </location>
</feature>
<dbReference type="InterPro" id="IPR029051">
    <property type="entry name" value="DUF4352"/>
</dbReference>
<dbReference type="InterPro" id="IPR029050">
    <property type="entry name" value="Immunoprotect_excell_Ig-like"/>
</dbReference>
<keyword evidence="1" id="KW-0732">Signal</keyword>
<reference evidence="3 4" key="1">
    <citation type="submission" date="2020-04" db="EMBL/GenBank/DDBJ databases">
        <title>Genomic insights into acetone-butanol-ethanol (ABE) fermentation by sequencing solventogenic clostridia strains.</title>
        <authorList>
            <person name="Brown S."/>
        </authorList>
    </citation>
    <scope>NUCLEOTIDE SEQUENCE [LARGE SCALE GENOMIC DNA]</scope>
    <source>
        <strain evidence="3 4">DJ011</strain>
    </source>
</reference>
<organism evidence="3 4">
    <name type="scientific">Clostridium tetanomorphum</name>
    <dbReference type="NCBI Taxonomy" id="1553"/>
    <lineage>
        <taxon>Bacteria</taxon>
        <taxon>Bacillati</taxon>
        <taxon>Bacillota</taxon>
        <taxon>Clostridia</taxon>
        <taxon>Eubacteriales</taxon>
        <taxon>Clostridiaceae</taxon>
        <taxon>Clostridium</taxon>
    </lineage>
</organism>
<dbReference type="Pfam" id="PF11611">
    <property type="entry name" value="DUF4352"/>
    <property type="match status" value="1"/>
</dbReference>
<dbReference type="EMBL" id="JAAZWO010000032">
    <property type="protein sequence ID" value="MBC2399609.1"/>
    <property type="molecule type" value="Genomic_DNA"/>
</dbReference>
<protein>
    <submittedName>
        <fullName evidence="3">DUF4352 domain-containing protein</fullName>
    </submittedName>
</protein>
<gene>
    <name evidence="3" type="ORF">HGG79_17800</name>
</gene>
<evidence type="ECO:0000256" key="1">
    <source>
        <dbReference type="ARBA" id="ARBA00022729"/>
    </source>
</evidence>
<keyword evidence="4" id="KW-1185">Reference proteome</keyword>
<dbReference type="RefSeq" id="WP_035144483.1">
    <property type="nucleotide sequence ID" value="NZ_JAAZWO010000032.1"/>
</dbReference>
<evidence type="ECO:0000313" key="4">
    <source>
        <dbReference type="Proteomes" id="UP000563151"/>
    </source>
</evidence>
<accession>A0A923J294</accession>
<dbReference type="Proteomes" id="UP000563151">
    <property type="component" value="Unassembled WGS sequence"/>
</dbReference>
<evidence type="ECO:0000313" key="3">
    <source>
        <dbReference type="EMBL" id="MBC2399609.1"/>
    </source>
</evidence>
<comment type="caution">
    <text evidence="3">The sequence shown here is derived from an EMBL/GenBank/DDBJ whole genome shotgun (WGS) entry which is preliminary data.</text>
</comment>
<proteinExistence type="predicted"/>
<sequence>MNKKQTIITAVAIVLAFIVGYFVGDASAINRVNKQISSMGKIETNASNIKEEPAKEEVKEEIKTVKLNEQSVAGNLGIKVLEAKESTAISNEAGKSTPSGKFIVIKLEIKNNGKEPTEYNTNDFKLKNKDILYQVDDNSFGALGDLNSQETIYNENKKFIGAYDKFNAGITKNTYIVFDIPKEAKLADLKLLVKQNKSIEFSLK</sequence>
<name>A0A923J294_CLOTT</name>
<evidence type="ECO:0000259" key="2">
    <source>
        <dbReference type="Pfam" id="PF11611"/>
    </source>
</evidence>
<dbReference type="AlphaFoldDB" id="A0A923J294"/>
<dbReference type="Gene3D" id="2.60.40.1240">
    <property type="match status" value="1"/>
</dbReference>